<proteinExistence type="predicted"/>
<dbReference type="InterPro" id="IPR002656">
    <property type="entry name" value="Acyl_transf_3_dom"/>
</dbReference>
<keyword evidence="1" id="KW-0812">Transmembrane</keyword>
<protein>
    <submittedName>
        <fullName evidence="3">Acyltransferase family protein</fullName>
    </submittedName>
</protein>
<feature type="transmembrane region" description="Helical" evidence="1">
    <location>
        <begin position="202"/>
        <end position="220"/>
    </location>
</feature>
<organism evidence="3 4">
    <name type="scientific">Tsuneonella flava</name>
    <dbReference type="NCBI Taxonomy" id="2055955"/>
    <lineage>
        <taxon>Bacteria</taxon>
        <taxon>Pseudomonadati</taxon>
        <taxon>Pseudomonadota</taxon>
        <taxon>Alphaproteobacteria</taxon>
        <taxon>Sphingomonadales</taxon>
        <taxon>Erythrobacteraceae</taxon>
        <taxon>Tsuneonella</taxon>
    </lineage>
</organism>
<evidence type="ECO:0000256" key="1">
    <source>
        <dbReference type="SAM" id="Phobius"/>
    </source>
</evidence>
<keyword evidence="1" id="KW-1133">Transmembrane helix</keyword>
<dbReference type="GO" id="GO:0016746">
    <property type="term" value="F:acyltransferase activity"/>
    <property type="evidence" value="ECO:0007669"/>
    <property type="project" value="UniProtKB-KW"/>
</dbReference>
<dbReference type="EMBL" id="CP061510">
    <property type="protein sequence ID" value="QSB45719.1"/>
    <property type="molecule type" value="Genomic_DNA"/>
</dbReference>
<keyword evidence="3" id="KW-0808">Transferase</keyword>
<reference evidence="3 4" key="1">
    <citation type="submission" date="2020-09" db="EMBL/GenBank/DDBJ databases">
        <title>Complete genome sequence of altererythrobacter flavus SS-21NJ, isolated from Dongying oil sludge in Shandong province.</title>
        <authorList>
            <person name="Sun S."/>
            <person name="Zhang Z."/>
        </authorList>
    </citation>
    <scope>NUCLEOTIDE SEQUENCE [LARGE SCALE GENOMIC DNA]</scope>
    <source>
        <strain evidence="3 4">SS-21NJ</strain>
    </source>
</reference>
<accession>A0ABX7KEF6</accession>
<feature type="transmembrane region" description="Helical" evidence="1">
    <location>
        <begin position="140"/>
        <end position="159"/>
    </location>
</feature>
<dbReference type="RefSeq" id="WP_205444947.1">
    <property type="nucleotide sequence ID" value="NZ_CP061510.1"/>
</dbReference>
<dbReference type="InterPro" id="IPR050623">
    <property type="entry name" value="Glucan_succinyl_AcylTrfase"/>
</dbReference>
<evidence type="ECO:0000313" key="4">
    <source>
        <dbReference type="Proteomes" id="UP000663637"/>
    </source>
</evidence>
<feature type="transmembrane region" description="Helical" evidence="1">
    <location>
        <begin position="171"/>
        <end position="190"/>
    </location>
</feature>
<keyword evidence="1" id="KW-0472">Membrane</keyword>
<dbReference type="PANTHER" id="PTHR36927">
    <property type="entry name" value="BLR4337 PROTEIN"/>
    <property type="match status" value="1"/>
</dbReference>
<feature type="transmembrane region" description="Helical" evidence="1">
    <location>
        <begin position="232"/>
        <end position="253"/>
    </location>
</feature>
<keyword evidence="4" id="KW-1185">Reference proteome</keyword>
<dbReference type="PANTHER" id="PTHR36927:SF1">
    <property type="entry name" value="MDO-LIKE PROTEIN"/>
    <property type="match status" value="1"/>
</dbReference>
<name>A0ABX7KEF6_9SPHN</name>
<feature type="transmembrane region" description="Helical" evidence="1">
    <location>
        <begin position="305"/>
        <end position="324"/>
    </location>
</feature>
<feature type="domain" description="Acyltransferase 3" evidence="2">
    <location>
        <begin position="20"/>
        <end position="345"/>
    </location>
</feature>
<dbReference type="Pfam" id="PF01757">
    <property type="entry name" value="Acyl_transf_3"/>
    <property type="match status" value="1"/>
</dbReference>
<evidence type="ECO:0000259" key="2">
    <source>
        <dbReference type="Pfam" id="PF01757"/>
    </source>
</evidence>
<feature type="transmembrane region" description="Helical" evidence="1">
    <location>
        <begin position="68"/>
        <end position="85"/>
    </location>
</feature>
<feature type="transmembrane region" description="Helical" evidence="1">
    <location>
        <begin position="27"/>
        <end position="48"/>
    </location>
</feature>
<evidence type="ECO:0000313" key="3">
    <source>
        <dbReference type="EMBL" id="QSB45719.1"/>
    </source>
</evidence>
<gene>
    <name evidence="3" type="ORF">IDJ81_06350</name>
</gene>
<feature type="transmembrane region" description="Helical" evidence="1">
    <location>
        <begin position="101"/>
        <end position="120"/>
    </location>
</feature>
<feature type="transmembrane region" description="Helical" evidence="1">
    <location>
        <begin position="265"/>
        <end position="285"/>
    </location>
</feature>
<keyword evidence="3" id="KW-0012">Acyltransferase</keyword>
<dbReference type="Proteomes" id="UP000663637">
    <property type="component" value="Chromosome"/>
</dbReference>
<feature type="transmembrane region" description="Helical" evidence="1">
    <location>
        <begin position="330"/>
        <end position="349"/>
    </location>
</feature>
<sequence length="380" mass="41396">MTTPSSQPAASLPTQAMRFHFMDAARAMFMMFGIPFHAALAFTALPWVIHADRHSDALKVVPLTLSEFRLPGFFLIAGFFAALLLERRAPREWMANRVQRLGLPLIAGMVTIVPLQNMVLNHATGSNPLDHGDWSQGLLSHLWFLPVLLYMCALLAACWPIVRRAKVPDVAVGWLILGYTVWTLGTIYAVNHDHGVLRPFGGLIDLAAVLTYGPFFAWGVAVRRNPQAFARLLRPSLAMAIIGLFALSLNLGLPNDGSHFDVARGYALDAISSVALVQVAMAAAARFLDRESATVRKLVDASLTIYLVHHPIIIALVALTAGMALPPIPAWAAICMITLALSYGIHALLRHSPLLLYLFNGVKPKDRRARAEGVVAPAQS</sequence>